<dbReference type="GO" id="GO:0051959">
    <property type="term" value="F:dynein light intermediate chain binding"/>
    <property type="evidence" value="ECO:0007669"/>
    <property type="project" value="InterPro"/>
</dbReference>
<dbReference type="PANTHER" id="PTHR22878">
    <property type="entry name" value="DYNEIN HEAVY CHAIN 6, AXONEMAL-LIKE-RELATED"/>
    <property type="match status" value="1"/>
</dbReference>
<keyword evidence="2" id="KW-1185">Reference proteome</keyword>
<reference evidence="1 2" key="1">
    <citation type="journal article" date="2019" name="Sci. Rep.">
        <title>Orb-weaving spider Araneus ventricosus genome elucidates the spidroin gene catalogue.</title>
        <authorList>
            <person name="Kono N."/>
            <person name="Nakamura H."/>
            <person name="Ohtoshi R."/>
            <person name="Moran D.A.P."/>
            <person name="Shinohara A."/>
            <person name="Yoshida Y."/>
            <person name="Fujiwara M."/>
            <person name="Mori M."/>
            <person name="Tomita M."/>
            <person name="Arakawa K."/>
        </authorList>
    </citation>
    <scope>NUCLEOTIDE SEQUENCE [LARGE SCALE GENOMIC DNA]</scope>
</reference>
<accession>A0A4Y2PGN1</accession>
<dbReference type="GO" id="GO:0007018">
    <property type="term" value="P:microtubule-based movement"/>
    <property type="evidence" value="ECO:0007669"/>
    <property type="project" value="InterPro"/>
</dbReference>
<proteinExistence type="predicted"/>
<organism evidence="1 2">
    <name type="scientific">Araneus ventricosus</name>
    <name type="common">Orbweaver spider</name>
    <name type="synonym">Epeira ventricosa</name>
    <dbReference type="NCBI Taxonomy" id="182803"/>
    <lineage>
        <taxon>Eukaryota</taxon>
        <taxon>Metazoa</taxon>
        <taxon>Ecdysozoa</taxon>
        <taxon>Arthropoda</taxon>
        <taxon>Chelicerata</taxon>
        <taxon>Arachnida</taxon>
        <taxon>Araneae</taxon>
        <taxon>Araneomorphae</taxon>
        <taxon>Entelegynae</taxon>
        <taxon>Araneoidea</taxon>
        <taxon>Araneidae</taxon>
        <taxon>Araneus</taxon>
    </lineage>
</organism>
<dbReference type="PANTHER" id="PTHR22878:SF66">
    <property type="entry name" value="DYNEIN AXONEMAL HEAVY CHAIN 7"/>
    <property type="match status" value="1"/>
</dbReference>
<evidence type="ECO:0000313" key="1">
    <source>
        <dbReference type="EMBL" id="GBN49630.1"/>
    </source>
</evidence>
<dbReference type="AlphaFoldDB" id="A0A4Y2PGN1"/>
<dbReference type="OrthoDB" id="6435984at2759"/>
<dbReference type="InterPro" id="IPR026983">
    <property type="entry name" value="DHC"/>
</dbReference>
<dbReference type="EMBL" id="BGPR01132692">
    <property type="protein sequence ID" value="GBN49630.1"/>
    <property type="molecule type" value="Genomic_DNA"/>
</dbReference>
<dbReference type="Gene3D" id="1.20.920.20">
    <property type="match status" value="1"/>
</dbReference>
<protein>
    <submittedName>
        <fullName evidence="1">Uncharacterized protein</fullName>
    </submittedName>
</protein>
<name>A0A4Y2PGN1_ARAVE</name>
<comment type="caution">
    <text evidence="1">The sequence shown here is derived from an EMBL/GenBank/DDBJ whole genome shotgun (WGS) entry which is preliminary data.</text>
</comment>
<dbReference type="Proteomes" id="UP000499080">
    <property type="component" value="Unassembled WGS sequence"/>
</dbReference>
<dbReference type="GO" id="GO:0030286">
    <property type="term" value="C:dynein complex"/>
    <property type="evidence" value="ECO:0007669"/>
    <property type="project" value="InterPro"/>
</dbReference>
<gene>
    <name evidence="1" type="ORF">AVEN_206582_1</name>
</gene>
<evidence type="ECO:0000313" key="2">
    <source>
        <dbReference type="Proteomes" id="UP000499080"/>
    </source>
</evidence>
<sequence>MTPDFCFQDQCSSWVEACKECGIPCSDEFSLRDTLGDPVLIRDWNLAGLPTDNFSVENGIIIRYFKEAISHFEFEFVFDITVKHRLYVFCGNSFVLRALSTLLMRSGGLSAIKAQASSVISLALVLLYDPVINMLIELSFTLLLLLSC</sequence>
<dbReference type="GO" id="GO:0045505">
    <property type="term" value="F:dynein intermediate chain binding"/>
    <property type="evidence" value="ECO:0007669"/>
    <property type="project" value="InterPro"/>
</dbReference>